<accession>A0A926Y209</accession>
<name>A0A926Y209_9BACT</name>
<dbReference type="Pfam" id="PF09603">
    <property type="entry name" value="Fib_succ_major"/>
    <property type="match status" value="1"/>
</dbReference>
<reference evidence="3" key="1">
    <citation type="submission" date="2020-09" db="EMBL/GenBank/DDBJ databases">
        <authorList>
            <person name="Kim M.K."/>
        </authorList>
    </citation>
    <scope>NUCLEOTIDE SEQUENCE</scope>
    <source>
        <strain evidence="3">BT702</strain>
    </source>
</reference>
<dbReference type="EMBL" id="JACWZY010000013">
    <property type="protein sequence ID" value="MBD2702168.1"/>
    <property type="molecule type" value="Genomic_DNA"/>
</dbReference>
<dbReference type="InterPro" id="IPR011871">
    <property type="entry name" value="Fib_succ_major"/>
</dbReference>
<keyword evidence="4" id="KW-1185">Reference proteome</keyword>
<comment type="caution">
    <text evidence="3">The sequence shown here is derived from an EMBL/GenBank/DDBJ whole genome shotgun (WGS) entry which is preliminary data.</text>
</comment>
<keyword evidence="1" id="KW-0732">Signal</keyword>
<dbReference type="NCBIfam" id="TIGR02145">
    <property type="entry name" value="Fib_succ_major"/>
    <property type="match status" value="1"/>
</dbReference>
<feature type="chain" id="PRO_5037380559" description="Fibrobacter succinogenes major paralogous domain-containing protein" evidence="1">
    <location>
        <begin position="27"/>
        <end position="210"/>
    </location>
</feature>
<dbReference type="AlphaFoldDB" id="A0A926Y209"/>
<sequence>MFHKQQKLIFSVVMAISFIVACISCKKDPDTQPTPQSTTVLISGKEYSTVTIGNQIWTTTNYKGPGGLPYRKGNEKPEYGHYYTFDEAKAVVVPTGWRLPTREDYTALAESQGVVFTAHRATGQAAISKLTSTTNWRTIPGTNTSGFNAHPAGYSYQDNDPLDGDICEFWTADGTTCSIQENATGKAHNIVFYSNGGPGYRFNLRFLRNR</sequence>
<feature type="domain" description="Fibrobacter succinogenes major paralogous" evidence="2">
    <location>
        <begin position="50"/>
        <end position="207"/>
    </location>
</feature>
<evidence type="ECO:0000256" key="1">
    <source>
        <dbReference type="SAM" id="SignalP"/>
    </source>
</evidence>
<evidence type="ECO:0000313" key="3">
    <source>
        <dbReference type="EMBL" id="MBD2702168.1"/>
    </source>
</evidence>
<dbReference type="PROSITE" id="PS51257">
    <property type="entry name" value="PROKAR_LIPOPROTEIN"/>
    <property type="match status" value="1"/>
</dbReference>
<organism evidence="3 4">
    <name type="scientific">Spirosoma profusum</name>
    <dbReference type="NCBI Taxonomy" id="2771354"/>
    <lineage>
        <taxon>Bacteria</taxon>
        <taxon>Pseudomonadati</taxon>
        <taxon>Bacteroidota</taxon>
        <taxon>Cytophagia</taxon>
        <taxon>Cytophagales</taxon>
        <taxon>Cytophagaceae</taxon>
        <taxon>Spirosoma</taxon>
    </lineage>
</organism>
<feature type="signal peptide" evidence="1">
    <location>
        <begin position="1"/>
        <end position="26"/>
    </location>
</feature>
<dbReference type="Proteomes" id="UP000598820">
    <property type="component" value="Unassembled WGS sequence"/>
</dbReference>
<dbReference type="RefSeq" id="WP_190888022.1">
    <property type="nucleotide sequence ID" value="NZ_JACWZY010000013.1"/>
</dbReference>
<proteinExistence type="predicted"/>
<protein>
    <recommendedName>
        <fullName evidence="2">Fibrobacter succinogenes major paralogous domain-containing protein</fullName>
    </recommendedName>
</protein>
<evidence type="ECO:0000259" key="2">
    <source>
        <dbReference type="Pfam" id="PF09603"/>
    </source>
</evidence>
<gene>
    <name evidence="3" type="ORF">IC229_16065</name>
</gene>
<evidence type="ECO:0000313" key="4">
    <source>
        <dbReference type="Proteomes" id="UP000598820"/>
    </source>
</evidence>